<organism evidence="1 2">
    <name type="scientific">Aciditerrimonas ferrireducens</name>
    <dbReference type="NCBI Taxonomy" id="667306"/>
    <lineage>
        <taxon>Bacteria</taxon>
        <taxon>Bacillati</taxon>
        <taxon>Actinomycetota</taxon>
        <taxon>Acidimicrobiia</taxon>
        <taxon>Acidimicrobiales</taxon>
        <taxon>Acidimicrobiaceae</taxon>
        <taxon>Aciditerrimonas</taxon>
    </lineage>
</organism>
<dbReference type="Proteomes" id="UP001589788">
    <property type="component" value="Unassembled WGS sequence"/>
</dbReference>
<evidence type="ECO:0000313" key="1">
    <source>
        <dbReference type="EMBL" id="MFC0081138.1"/>
    </source>
</evidence>
<accession>A0ABV6C0C7</accession>
<evidence type="ECO:0000313" key="2">
    <source>
        <dbReference type="Proteomes" id="UP001589788"/>
    </source>
</evidence>
<sequence>MSFLLDPPALVLSGALVERRLPEGRAKQALEIGTDLLFVGTSLALYLERPEVAPLWRLVRAPSGRDWMVNSGILRIETERIGWRGHLLAAALFACYPLWFRLGRRLAWRAAAQPERARAAGSPPR</sequence>
<proteinExistence type="predicted"/>
<keyword evidence="2" id="KW-1185">Reference proteome</keyword>
<gene>
    <name evidence="1" type="ORF">ACFFRE_03050</name>
</gene>
<comment type="caution">
    <text evidence="1">The sequence shown here is derived from an EMBL/GenBank/DDBJ whole genome shotgun (WGS) entry which is preliminary data.</text>
</comment>
<dbReference type="EMBL" id="JBHLYQ010000017">
    <property type="protein sequence ID" value="MFC0081138.1"/>
    <property type="molecule type" value="Genomic_DNA"/>
</dbReference>
<protein>
    <submittedName>
        <fullName evidence="1">Uncharacterized protein</fullName>
    </submittedName>
</protein>
<name>A0ABV6C0C7_9ACTN</name>
<reference evidence="1 2" key="1">
    <citation type="submission" date="2024-09" db="EMBL/GenBank/DDBJ databases">
        <authorList>
            <person name="Sun Q."/>
            <person name="Mori K."/>
        </authorList>
    </citation>
    <scope>NUCLEOTIDE SEQUENCE [LARGE SCALE GENOMIC DNA]</scope>
    <source>
        <strain evidence="1 2">JCM 15389</strain>
    </source>
</reference>
<dbReference type="RefSeq" id="WP_377788095.1">
    <property type="nucleotide sequence ID" value="NZ_JBHLYQ010000017.1"/>
</dbReference>